<evidence type="ECO:0000313" key="3">
    <source>
        <dbReference type="Proteomes" id="UP000244152"/>
    </source>
</evidence>
<dbReference type="NCBIfam" id="TIGR03100">
    <property type="entry name" value="hydr1_PEP"/>
    <property type="match status" value="1"/>
</dbReference>
<accession>A0A2T5I5T5</accession>
<name>A0A2T5I5T5_9PROT</name>
<dbReference type="Pfam" id="PF12146">
    <property type="entry name" value="Hydrolase_4"/>
    <property type="match status" value="1"/>
</dbReference>
<dbReference type="GO" id="GO:0016787">
    <property type="term" value="F:hydrolase activity"/>
    <property type="evidence" value="ECO:0007669"/>
    <property type="project" value="UniProtKB-KW"/>
</dbReference>
<dbReference type="EMBL" id="QAOK01000033">
    <property type="protein sequence ID" value="PTQ79148.1"/>
    <property type="molecule type" value="Genomic_DNA"/>
</dbReference>
<organism evidence="2 3">
    <name type="scientific">Nitrosospira multiformis</name>
    <dbReference type="NCBI Taxonomy" id="1231"/>
    <lineage>
        <taxon>Bacteria</taxon>
        <taxon>Pseudomonadati</taxon>
        <taxon>Pseudomonadota</taxon>
        <taxon>Betaproteobacteria</taxon>
        <taxon>Nitrosomonadales</taxon>
        <taxon>Nitrosomonadaceae</taxon>
        <taxon>Nitrosospira</taxon>
    </lineage>
</organism>
<dbReference type="InterPro" id="IPR017531">
    <property type="entry name" value="Hydrolase-1_PEP"/>
</dbReference>
<dbReference type="RefSeq" id="WP_107763174.1">
    <property type="nucleotide sequence ID" value="NZ_QAOK01000033.1"/>
</dbReference>
<evidence type="ECO:0000313" key="2">
    <source>
        <dbReference type="EMBL" id="PTQ79148.1"/>
    </source>
</evidence>
<dbReference type="Proteomes" id="UP000244152">
    <property type="component" value="Unassembled WGS sequence"/>
</dbReference>
<gene>
    <name evidence="2" type="ORF">C8R21_13312</name>
</gene>
<dbReference type="InterPro" id="IPR022742">
    <property type="entry name" value="Hydrolase_4"/>
</dbReference>
<reference evidence="2 3" key="1">
    <citation type="submission" date="2018-04" db="EMBL/GenBank/DDBJ databases">
        <title>Active sludge and wastewater microbial communities from Klosterneuburg, Austria.</title>
        <authorList>
            <person name="Wagner M."/>
        </authorList>
    </citation>
    <scope>NUCLEOTIDE SEQUENCE [LARGE SCALE GENOMIC DNA]</scope>
    <source>
        <strain evidence="2 3">Nl12</strain>
    </source>
</reference>
<protein>
    <submittedName>
        <fullName evidence="2">Exosortase A-associated hydrolase 1</fullName>
    </submittedName>
</protein>
<dbReference type="Gene3D" id="3.40.50.1820">
    <property type="entry name" value="alpha/beta hydrolase"/>
    <property type="match status" value="1"/>
</dbReference>
<comment type="caution">
    <text evidence="2">The sequence shown here is derived from an EMBL/GenBank/DDBJ whole genome shotgun (WGS) entry which is preliminary data.</text>
</comment>
<dbReference type="SUPFAM" id="SSF53474">
    <property type="entry name" value="alpha/beta-Hydrolases"/>
    <property type="match status" value="1"/>
</dbReference>
<dbReference type="AlphaFoldDB" id="A0A2T5I5T5"/>
<evidence type="ECO:0000259" key="1">
    <source>
        <dbReference type="Pfam" id="PF12146"/>
    </source>
</evidence>
<dbReference type="InterPro" id="IPR029058">
    <property type="entry name" value="AB_hydrolase_fold"/>
</dbReference>
<feature type="domain" description="Serine aminopeptidase S33" evidence="1">
    <location>
        <begin position="47"/>
        <end position="149"/>
    </location>
</feature>
<keyword evidence="2" id="KW-0378">Hydrolase</keyword>
<sequence length="290" mass="32995">MNFREQAFSFPCQGSHLFAILSMPENPSSRGLLIVVGGPQYRVGSHRQFVLLARHLAATGVSVLRFDYRGMGDSDGEARTFENIGDDLRCAIDQFFDKIPSLDEVVIWGLCDAASAALFYAPQDRRVTGLVLLNPWVRTEQGAAQTYLKHYYIERLFAAEFWKKILKGHFNYSDAMKSLMKIVLKALGEKKKNTGTKTPIADDHCHLPPLPERMLDGLRRFRGKLFLIISGRDLTSAEFLDVVKRSTEWQILLTSSLAGRFDLPEANHTFSSHEWRDQVAVRTAEWIRSW</sequence>
<proteinExistence type="predicted"/>